<gene>
    <name evidence="1" type="ORF">OCU04_000213</name>
</gene>
<dbReference type="EMBL" id="JAPEIS010000001">
    <property type="protein sequence ID" value="KAJ8069797.1"/>
    <property type="molecule type" value="Genomic_DNA"/>
</dbReference>
<evidence type="ECO:0000313" key="1">
    <source>
        <dbReference type="EMBL" id="KAJ8069797.1"/>
    </source>
</evidence>
<keyword evidence="2" id="KW-1185">Reference proteome</keyword>
<accession>A0A9X0DQ36</accession>
<reference evidence="1" key="1">
    <citation type="submission" date="2022-11" db="EMBL/GenBank/DDBJ databases">
        <title>Genome Resource of Sclerotinia nivalis Strain SnTB1, a Plant Pathogen Isolated from American Ginseng.</title>
        <authorList>
            <person name="Fan S."/>
        </authorList>
    </citation>
    <scope>NUCLEOTIDE SEQUENCE</scope>
    <source>
        <strain evidence="1">SnTB1</strain>
    </source>
</reference>
<comment type="caution">
    <text evidence="1">The sequence shown here is derived from an EMBL/GenBank/DDBJ whole genome shotgun (WGS) entry which is preliminary data.</text>
</comment>
<sequence length="80" mass="9046">MSMATLPASATTRFHVERSTRLSIIQKPEALSTSRYKQYVRLIPHLQSLLILLRVSPLWLISQLFRSLRALARSIAAAAK</sequence>
<name>A0A9X0DQ36_9HELO</name>
<organism evidence="1 2">
    <name type="scientific">Sclerotinia nivalis</name>
    <dbReference type="NCBI Taxonomy" id="352851"/>
    <lineage>
        <taxon>Eukaryota</taxon>
        <taxon>Fungi</taxon>
        <taxon>Dikarya</taxon>
        <taxon>Ascomycota</taxon>
        <taxon>Pezizomycotina</taxon>
        <taxon>Leotiomycetes</taxon>
        <taxon>Helotiales</taxon>
        <taxon>Sclerotiniaceae</taxon>
        <taxon>Sclerotinia</taxon>
    </lineage>
</organism>
<dbReference type="AlphaFoldDB" id="A0A9X0DQ36"/>
<protein>
    <submittedName>
        <fullName evidence="1">Uncharacterized protein</fullName>
    </submittedName>
</protein>
<proteinExistence type="predicted"/>
<evidence type="ECO:0000313" key="2">
    <source>
        <dbReference type="Proteomes" id="UP001152300"/>
    </source>
</evidence>
<dbReference type="Proteomes" id="UP001152300">
    <property type="component" value="Unassembled WGS sequence"/>
</dbReference>